<feature type="region of interest" description="Disordered" evidence="2">
    <location>
        <begin position="1"/>
        <end position="34"/>
    </location>
</feature>
<dbReference type="Proteomes" id="UP000253383">
    <property type="component" value="Unassembled WGS sequence"/>
</dbReference>
<dbReference type="OrthoDB" id="1490107at2"/>
<dbReference type="SUPFAM" id="SSF52096">
    <property type="entry name" value="ClpP/crotonase"/>
    <property type="match status" value="1"/>
</dbReference>
<dbReference type="GO" id="GO:0008233">
    <property type="term" value="F:peptidase activity"/>
    <property type="evidence" value="ECO:0007669"/>
    <property type="project" value="InterPro"/>
</dbReference>
<dbReference type="InterPro" id="IPR002142">
    <property type="entry name" value="Peptidase_S49"/>
</dbReference>
<dbReference type="PANTHER" id="PTHR42987">
    <property type="entry name" value="PEPTIDASE S49"/>
    <property type="match status" value="1"/>
</dbReference>
<feature type="domain" description="Peptidase S49" evidence="3">
    <location>
        <begin position="226"/>
        <end position="375"/>
    </location>
</feature>
<dbReference type="Gene3D" id="6.20.330.10">
    <property type="match status" value="1"/>
</dbReference>
<organism evidence="4 5">
    <name type="scientific">Larkinella punicea</name>
    <dbReference type="NCBI Taxonomy" id="2315727"/>
    <lineage>
        <taxon>Bacteria</taxon>
        <taxon>Pseudomonadati</taxon>
        <taxon>Bacteroidota</taxon>
        <taxon>Cytophagia</taxon>
        <taxon>Cytophagales</taxon>
        <taxon>Spirosomataceae</taxon>
        <taxon>Larkinella</taxon>
    </lineage>
</organism>
<keyword evidence="5" id="KW-1185">Reference proteome</keyword>
<sequence length="378" mass="40889">MGRKRSPPVGRSGILDPDGSGRTRSQTSEPADVPGLSVVWPTLVGGLGESTGFDEARTAIRSGFFMSYASAKPSNNLVRLIRLQVMLETYLNAKWALEPTFHDRMGKIALDRISNSHRPFAATAEGTDRDRKEPYFVSMYPSQPKVAESWAYGSLYKQKAESGRIVVLPILGTMSRYGDYCTYGSEDYANWILEANDDPSISAIVLELNSPGGQVDGTEFLGEVIRQSQKPIVAFVAGMAASAAYWIASQTKLIVMESATSSEVGSIGVLAMHVDASKAYEKEGYKVTIVRATGSTDKALFNSIEPLSETVLAETKEILDAIRETFVDKVKAGRPGISEDVFSGKMYIGRDALALKMADKIGFLGDAIAEADRLALAA</sequence>
<accession>A0A368JP72</accession>
<dbReference type="PANTHER" id="PTHR42987:SF4">
    <property type="entry name" value="PROTEASE SOHB-RELATED"/>
    <property type="match status" value="1"/>
</dbReference>
<proteinExistence type="inferred from homology"/>
<comment type="similarity">
    <text evidence="1">Belongs to the peptidase S49 family.</text>
</comment>
<gene>
    <name evidence="4" type="ORF">DUE52_11285</name>
</gene>
<evidence type="ECO:0000256" key="1">
    <source>
        <dbReference type="ARBA" id="ARBA00008683"/>
    </source>
</evidence>
<dbReference type="Gene3D" id="3.90.226.10">
    <property type="entry name" value="2-enoyl-CoA Hydratase, Chain A, domain 1"/>
    <property type="match status" value="1"/>
</dbReference>
<dbReference type="Pfam" id="PF01343">
    <property type="entry name" value="Peptidase_S49"/>
    <property type="match status" value="1"/>
</dbReference>
<evidence type="ECO:0000313" key="4">
    <source>
        <dbReference type="EMBL" id="RCR69428.1"/>
    </source>
</evidence>
<evidence type="ECO:0000313" key="5">
    <source>
        <dbReference type="Proteomes" id="UP000253383"/>
    </source>
</evidence>
<dbReference type="InterPro" id="IPR029045">
    <property type="entry name" value="ClpP/crotonase-like_dom_sf"/>
</dbReference>
<comment type="caution">
    <text evidence="4">The sequence shown here is derived from an EMBL/GenBank/DDBJ whole genome shotgun (WGS) entry which is preliminary data.</text>
</comment>
<dbReference type="GO" id="GO:0006508">
    <property type="term" value="P:proteolysis"/>
    <property type="evidence" value="ECO:0007669"/>
    <property type="project" value="InterPro"/>
</dbReference>
<dbReference type="AlphaFoldDB" id="A0A368JP72"/>
<evidence type="ECO:0000259" key="3">
    <source>
        <dbReference type="Pfam" id="PF01343"/>
    </source>
</evidence>
<name>A0A368JP72_9BACT</name>
<dbReference type="CDD" id="cd07022">
    <property type="entry name" value="S49_Sppa_36K_type"/>
    <property type="match status" value="1"/>
</dbReference>
<evidence type="ECO:0000256" key="2">
    <source>
        <dbReference type="SAM" id="MobiDB-lite"/>
    </source>
</evidence>
<reference evidence="4 5" key="1">
    <citation type="submission" date="2018-07" db="EMBL/GenBank/DDBJ databases">
        <title>Genome analysis of Larkinella rosea.</title>
        <authorList>
            <person name="Zhou Z."/>
            <person name="Wang G."/>
        </authorList>
    </citation>
    <scope>NUCLEOTIDE SEQUENCE [LARGE SCALE GENOMIC DNA]</scope>
    <source>
        <strain evidence="5">zzj9</strain>
    </source>
</reference>
<dbReference type="EMBL" id="QOWE01000008">
    <property type="protein sequence ID" value="RCR69428.1"/>
    <property type="molecule type" value="Genomic_DNA"/>
</dbReference>
<dbReference type="InterPro" id="IPR033855">
    <property type="entry name" value="Protein_C"/>
</dbReference>
<protein>
    <submittedName>
        <fullName evidence="4">S49 family peptidase</fullName>
    </submittedName>
</protein>